<feature type="domain" description="Major facilitator superfamily (MFS) profile" evidence="7">
    <location>
        <begin position="28"/>
        <end position="527"/>
    </location>
</feature>
<dbReference type="PANTHER" id="PTHR23501">
    <property type="entry name" value="MAJOR FACILITATOR SUPERFAMILY"/>
    <property type="match status" value="1"/>
</dbReference>
<feature type="region of interest" description="Disordered" evidence="5">
    <location>
        <begin position="533"/>
        <end position="567"/>
    </location>
</feature>
<feature type="transmembrane region" description="Helical" evidence="6">
    <location>
        <begin position="360"/>
        <end position="379"/>
    </location>
</feature>
<dbReference type="InterPro" id="IPR011701">
    <property type="entry name" value="MFS"/>
</dbReference>
<dbReference type="InterPro" id="IPR020846">
    <property type="entry name" value="MFS_dom"/>
</dbReference>
<keyword evidence="2 6" id="KW-0812">Transmembrane</keyword>
<feature type="transmembrane region" description="Helical" evidence="6">
    <location>
        <begin position="224"/>
        <end position="241"/>
    </location>
</feature>
<evidence type="ECO:0000256" key="5">
    <source>
        <dbReference type="SAM" id="MobiDB-lite"/>
    </source>
</evidence>
<reference evidence="8" key="1">
    <citation type="submission" date="2023-06" db="EMBL/GenBank/DDBJ databases">
        <title>Genome-scale phylogeny and comparative genomics of the fungal order Sordariales.</title>
        <authorList>
            <consortium name="Lawrence Berkeley National Laboratory"/>
            <person name="Hensen N."/>
            <person name="Bonometti L."/>
            <person name="Westerberg I."/>
            <person name="Brannstrom I.O."/>
            <person name="Guillou S."/>
            <person name="Cros-Aarteil S."/>
            <person name="Calhoun S."/>
            <person name="Haridas S."/>
            <person name="Kuo A."/>
            <person name="Mondo S."/>
            <person name="Pangilinan J."/>
            <person name="Riley R."/>
            <person name="LaButti K."/>
            <person name="Andreopoulos B."/>
            <person name="Lipzen A."/>
            <person name="Chen C."/>
            <person name="Yanf M."/>
            <person name="Daum C."/>
            <person name="Ng V."/>
            <person name="Clum A."/>
            <person name="Steindorff A."/>
            <person name="Ohm R."/>
            <person name="Martin F."/>
            <person name="Silar P."/>
            <person name="Natvig D."/>
            <person name="Lalanne C."/>
            <person name="Gautier V."/>
            <person name="Ament-velasquez S.L."/>
            <person name="Kruys A."/>
            <person name="Hutchinson M.I."/>
            <person name="Powell A.J."/>
            <person name="Barry K."/>
            <person name="Miller A.N."/>
            <person name="Grigoriev I.V."/>
            <person name="Debuchy R."/>
            <person name="Gladieux P."/>
            <person name="Thoren M.H."/>
            <person name="Johannesson H."/>
        </authorList>
    </citation>
    <scope>NUCLEOTIDE SEQUENCE</scope>
    <source>
        <strain evidence="8">SMH2392-1A</strain>
    </source>
</reference>
<evidence type="ECO:0000256" key="4">
    <source>
        <dbReference type="ARBA" id="ARBA00023136"/>
    </source>
</evidence>
<dbReference type="PANTHER" id="PTHR23501:SF198">
    <property type="entry name" value="AZOLE RESISTANCE PROTEIN 1-RELATED"/>
    <property type="match status" value="1"/>
</dbReference>
<feature type="transmembrane region" description="Helical" evidence="6">
    <location>
        <begin position="87"/>
        <end position="110"/>
    </location>
</feature>
<evidence type="ECO:0000256" key="2">
    <source>
        <dbReference type="ARBA" id="ARBA00022692"/>
    </source>
</evidence>
<dbReference type="EMBL" id="JAUIRO010000002">
    <property type="protein sequence ID" value="KAK0727154.1"/>
    <property type="molecule type" value="Genomic_DNA"/>
</dbReference>
<feature type="transmembrane region" description="Helical" evidence="6">
    <location>
        <begin position="253"/>
        <end position="272"/>
    </location>
</feature>
<dbReference type="Gene3D" id="1.20.1720.10">
    <property type="entry name" value="Multidrug resistance protein D"/>
    <property type="match status" value="1"/>
</dbReference>
<dbReference type="GO" id="GO:0022857">
    <property type="term" value="F:transmembrane transporter activity"/>
    <property type="evidence" value="ECO:0007669"/>
    <property type="project" value="InterPro"/>
</dbReference>
<protein>
    <submittedName>
        <fullName evidence="8">Major facilitator superfamily domain-containing protein</fullName>
    </submittedName>
</protein>
<feature type="transmembrane region" description="Helical" evidence="6">
    <location>
        <begin position="122"/>
        <end position="140"/>
    </location>
</feature>
<keyword evidence="9" id="KW-1185">Reference proteome</keyword>
<keyword evidence="3 6" id="KW-1133">Transmembrane helix</keyword>
<feature type="transmembrane region" description="Helical" evidence="6">
    <location>
        <begin position="179"/>
        <end position="203"/>
    </location>
</feature>
<keyword evidence="4 6" id="KW-0472">Membrane</keyword>
<dbReference type="SUPFAM" id="SSF103473">
    <property type="entry name" value="MFS general substrate transporter"/>
    <property type="match status" value="1"/>
</dbReference>
<feature type="transmembrane region" description="Helical" evidence="6">
    <location>
        <begin position="506"/>
        <end position="525"/>
    </location>
</feature>
<dbReference type="AlphaFoldDB" id="A0AA40B3T4"/>
<feature type="transmembrane region" description="Helical" evidence="6">
    <location>
        <begin position="152"/>
        <end position="173"/>
    </location>
</feature>
<sequence>MQLKRLLRKGPITKDLEVPLEWWRRALITFALGLAGFLVGLDQTIIEPALPTIVAQFQSVHDIGSYTSAYLLPQCVLQPLCNKLYSMFAFSTVYISSTVLFGAGCLVSATSQGSPAFIGGRALSGIGAVGLSIGGFRMLALMPETKGQNISMGAFSLILGSSIVVGPIIGGAITDSIGWHWIFWINLPFLGLTLVCILIATFFEGPDLRGENYKLPLREKVTSLDWLGTALLILTLVPLILGIEFGQTNGWNSAKSIVMFAVGVVSLGLLVYQQKTTKREVIFDPKVILNRSVWTTGGLFFSALSSVAVLVMFLPFLFQQERGLSARNSGFLTFALAGTLAIGTFIFSIVSTLVRYFNPLALIGTAIFLVANALFFALSTGSTSTSTIPPIVGFEVLAGAGLGMAWLAEIIYPRAELGKHQLATSLGYTRMMQQIGGAVSVQVAAAIFTSKLTSEIEALPFPRDVLIALVQGAAPGASARLDGQQLPEDAKEAVALAYGKAIRVGLIPAVVFAAISLLFAMALPWTRLKGGITDRGEVDPINSGTEELGPREGDEEGGGNENTHQLTPLPAAVDSDAHEEKGSTSDPTSEAKVLMNVDRSELTLVALADDKAEAKEVVETPQNKAGEGEPMAYASLKSSSETDGAIQAPLEEKTGEAVSTLDTSEKTG</sequence>
<dbReference type="Pfam" id="PF07690">
    <property type="entry name" value="MFS_1"/>
    <property type="match status" value="1"/>
</dbReference>
<organism evidence="8 9">
    <name type="scientific">Lasiosphaeria miniovina</name>
    <dbReference type="NCBI Taxonomy" id="1954250"/>
    <lineage>
        <taxon>Eukaryota</taxon>
        <taxon>Fungi</taxon>
        <taxon>Dikarya</taxon>
        <taxon>Ascomycota</taxon>
        <taxon>Pezizomycotina</taxon>
        <taxon>Sordariomycetes</taxon>
        <taxon>Sordariomycetidae</taxon>
        <taxon>Sordariales</taxon>
        <taxon>Lasiosphaeriaceae</taxon>
        <taxon>Lasiosphaeria</taxon>
    </lineage>
</organism>
<evidence type="ECO:0000256" key="1">
    <source>
        <dbReference type="ARBA" id="ARBA00004141"/>
    </source>
</evidence>
<proteinExistence type="predicted"/>
<feature type="transmembrane region" description="Helical" evidence="6">
    <location>
        <begin position="293"/>
        <end position="318"/>
    </location>
</feature>
<evidence type="ECO:0000256" key="3">
    <source>
        <dbReference type="ARBA" id="ARBA00022989"/>
    </source>
</evidence>
<evidence type="ECO:0000256" key="6">
    <source>
        <dbReference type="SAM" id="Phobius"/>
    </source>
</evidence>
<dbReference type="Gene3D" id="1.20.1250.20">
    <property type="entry name" value="MFS general substrate transporter like domains"/>
    <property type="match status" value="1"/>
</dbReference>
<name>A0AA40B3T4_9PEZI</name>
<dbReference type="GeneID" id="85324463"/>
<evidence type="ECO:0000313" key="8">
    <source>
        <dbReference type="EMBL" id="KAK0727154.1"/>
    </source>
</evidence>
<dbReference type="RefSeq" id="XP_060300010.1">
    <property type="nucleotide sequence ID" value="XM_060441193.1"/>
</dbReference>
<dbReference type="InterPro" id="IPR036259">
    <property type="entry name" value="MFS_trans_sf"/>
</dbReference>
<comment type="caution">
    <text evidence="8">The sequence shown here is derived from an EMBL/GenBank/DDBJ whole genome shotgun (WGS) entry which is preliminary data.</text>
</comment>
<evidence type="ECO:0000259" key="7">
    <source>
        <dbReference type="PROSITE" id="PS50850"/>
    </source>
</evidence>
<accession>A0AA40B3T4</accession>
<feature type="transmembrane region" description="Helical" evidence="6">
    <location>
        <begin position="391"/>
        <end position="412"/>
    </location>
</feature>
<dbReference type="PROSITE" id="PS50850">
    <property type="entry name" value="MFS"/>
    <property type="match status" value="1"/>
</dbReference>
<dbReference type="GO" id="GO:0005886">
    <property type="term" value="C:plasma membrane"/>
    <property type="evidence" value="ECO:0007669"/>
    <property type="project" value="TreeGrafter"/>
</dbReference>
<dbReference type="Proteomes" id="UP001172101">
    <property type="component" value="Unassembled WGS sequence"/>
</dbReference>
<evidence type="ECO:0000313" key="9">
    <source>
        <dbReference type="Proteomes" id="UP001172101"/>
    </source>
</evidence>
<feature type="transmembrane region" description="Helical" evidence="6">
    <location>
        <begin position="330"/>
        <end position="353"/>
    </location>
</feature>
<gene>
    <name evidence="8" type="ORF">B0T26DRAFT_693279</name>
</gene>
<comment type="subcellular location">
    <subcellularLocation>
        <location evidence="1">Membrane</location>
        <topology evidence="1">Multi-pass membrane protein</topology>
    </subcellularLocation>
</comment>
<feature type="region of interest" description="Disordered" evidence="5">
    <location>
        <begin position="610"/>
        <end position="668"/>
    </location>
</feature>